<accession>A0A1I8BWX1</accession>
<feature type="transmembrane region" description="Helical" evidence="7">
    <location>
        <begin position="65"/>
        <end position="89"/>
    </location>
</feature>
<name>A0A1I8BWX1_MELHA</name>
<dbReference type="CDD" id="cd14978">
    <property type="entry name" value="7tmA_FMRFamide_R-like"/>
    <property type="match status" value="1"/>
</dbReference>
<feature type="transmembrane region" description="Helical" evidence="7">
    <location>
        <begin position="141"/>
        <end position="167"/>
    </location>
</feature>
<keyword evidence="2 5" id="KW-0812">Transmembrane</keyword>
<comment type="similarity">
    <text evidence="5">Belongs to the G-protein coupled receptor 1 family.</text>
</comment>
<evidence type="ECO:0000259" key="8">
    <source>
        <dbReference type="PROSITE" id="PS50262"/>
    </source>
</evidence>
<keyword evidence="3 7" id="KW-1133">Transmembrane helix</keyword>
<keyword evidence="5" id="KW-0297">G-protein coupled receptor</keyword>
<dbReference type="SUPFAM" id="SSF81321">
    <property type="entry name" value="Family A G protein-coupled receptor-like"/>
    <property type="match status" value="1"/>
</dbReference>
<proteinExistence type="inferred from homology"/>
<keyword evidence="4 7" id="KW-0472">Membrane</keyword>
<feature type="region of interest" description="Disordered" evidence="6">
    <location>
        <begin position="527"/>
        <end position="547"/>
    </location>
</feature>
<dbReference type="AlphaFoldDB" id="A0A1I8BWX1"/>
<keyword evidence="5" id="KW-0807">Transducer</keyword>
<sequence>MNDSETIAGGGESYEDFLSQISSTIIPSLSPTTSSSAIFTSTLSTPLISETAQIPSPSPKLNINIIAYCYIMPTICVLGIIGNSMNVVTLASPRLRAVSYMYLRALAVSDLLCMLFVLAFACCEVLKESGVPIERHPLYGFYQAHVMLSFINWALATGVYIVVALSLERYVSVVFPLHFRMWNSPKRAMKAIIIAYTVPALFYIPYGIGRYSVSEKVNSRGEISYGAIDSEISKTFGWQVYKWTREAFLRFLPIVILFVLNFQIMIAFRRRQKMFDRLRNRETAARDDTLLYILGGIAVMFFVCNIPAAINLLFINEVVKKRPDYQIFRAAANLLEITNHAAQFYIFCVCSSDYRVTFMQKFPCLRAYYINKSKFCSFLRNASQLPKRSTARRTISTTTNSKLGNNVNVCGTMRRSVSASNTPLNAKHGDKNDRRNGKSKKGGGSAIAEMTFVRSTTITGELLSTCGGRTEQETIDAQIASLESLSDESETLLKQQKCEERWGSPITTKLCLIGLDGDEEEGIICRRSSEGIAEDEQTDRTDGTSYL</sequence>
<dbReference type="InterPro" id="IPR000276">
    <property type="entry name" value="GPCR_Rhodpsn"/>
</dbReference>
<dbReference type="PROSITE" id="PS00237">
    <property type="entry name" value="G_PROTEIN_RECEP_F1_1"/>
    <property type="match status" value="1"/>
</dbReference>
<feature type="transmembrane region" description="Helical" evidence="7">
    <location>
        <begin position="247"/>
        <end position="268"/>
    </location>
</feature>
<dbReference type="PRINTS" id="PR00237">
    <property type="entry name" value="GPCRRHODOPSN"/>
</dbReference>
<dbReference type="Pfam" id="PF00001">
    <property type="entry name" value="7tm_1"/>
    <property type="match status" value="1"/>
</dbReference>
<evidence type="ECO:0000256" key="6">
    <source>
        <dbReference type="SAM" id="MobiDB-lite"/>
    </source>
</evidence>
<dbReference type="InterPro" id="IPR053093">
    <property type="entry name" value="GPCR-like"/>
</dbReference>
<dbReference type="PANTHER" id="PTHR47760">
    <property type="entry name" value="G-PROTEIN COUPLED RECEPTOR B0563.6-LIKE PROTEIN-RELATED"/>
    <property type="match status" value="1"/>
</dbReference>
<dbReference type="Gene3D" id="1.20.1070.10">
    <property type="entry name" value="Rhodopsin 7-helix transmembrane proteins"/>
    <property type="match status" value="1"/>
</dbReference>
<comment type="subcellular location">
    <subcellularLocation>
        <location evidence="1">Membrane</location>
    </subcellularLocation>
</comment>
<protein>
    <submittedName>
        <fullName evidence="10">G_PROTEIN_RECEP_F1_2 domain-containing protein</fullName>
    </submittedName>
</protein>
<keyword evidence="9" id="KW-1185">Reference proteome</keyword>
<dbReference type="OMA" id="FNFLMSI"/>
<feature type="transmembrane region" description="Helical" evidence="7">
    <location>
        <begin position="289"/>
        <end position="314"/>
    </location>
</feature>
<evidence type="ECO:0000256" key="7">
    <source>
        <dbReference type="SAM" id="Phobius"/>
    </source>
</evidence>
<dbReference type="WBParaSite" id="MhA1_Contig722.frz3.gene22">
    <property type="protein sequence ID" value="MhA1_Contig722.frz3.gene22"/>
    <property type="gene ID" value="MhA1_Contig722.frz3.gene22"/>
</dbReference>
<feature type="compositionally biased region" description="Basic and acidic residues" evidence="6">
    <location>
        <begin position="427"/>
        <end position="436"/>
    </location>
</feature>
<evidence type="ECO:0000256" key="1">
    <source>
        <dbReference type="ARBA" id="ARBA00004370"/>
    </source>
</evidence>
<feature type="transmembrane region" description="Helical" evidence="7">
    <location>
        <begin position="188"/>
        <end position="208"/>
    </location>
</feature>
<evidence type="ECO:0000256" key="3">
    <source>
        <dbReference type="ARBA" id="ARBA00022989"/>
    </source>
</evidence>
<keyword evidence="5" id="KW-0675">Receptor</keyword>
<evidence type="ECO:0000256" key="4">
    <source>
        <dbReference type="ARBA" id="ARBA00023136"/>
    </source>
</evidence>
<reference evidence="10" key="1">
    <citation type="submission" date="2016-11" db="UniProtKB">
        <authorList>
            <consortium name="WormBaseParasite"/>
        </authorList>
    </citation>
    <scope>IDENTIFICATION</scope>
</reference>
<evidence type="ECO:0000256" key="5">
    <source>
        <dbReference type="RuleBase" id="RU000688"/>
    </source>
</evidence>
<feature type="region of interest" description="Disordered" evidence="6">
    <location>
        <begin position="419"/>
        <end position="446"/>
    </location>
</feature>
<dbReference type="GO" id="GO:0004930">
    <property type="term" value="F:G protein-coupled receptor activity"/>
    <property type="evidence" value="ECO:0007669"/>
    <property type="project" value="UniProtKB-KW"/>
</dbReference>
<dbReference type="PROSITE" id="PS50262">
    <property type="entry name" value="G_PROTEIN_RECEP_F1_2"/>
    <property type="match status" value="1"/>
</dbReference>
<evidence type="ECO:0000256" key="2">
    <source>
        <dbReference type="ARBA" id="ARBA00022692"/>
    </source>
</evidence>
<evidence type="ECO:0000313" key="9">
    <source>
        <dbReference type="Proteomes" id="UP000095281"/>
    </source>
</evidence>
<feature type="domain" description="G-protein coupled receptors family 1 profile" evidence="8">
    <location>
        <begin position="82"/>
        <end position="347"/>
    </location>
</feature>
<dbReference type="Proteomes" id="UP000095281">
    <property type="component" value="Unplaced"/>
</dbReference>
<dbReference type="InterPro" id="IPR017452">
    <property type="entry name" value="GPCR_Rhodpsn_7TM"/>
</dbReference>
<dbReference type="GO" id="GO:0016020">
    <property type="term" value="C:membrane"/>
    <property type="evidence" value="ECO:0007669"/>
    <property type="project" value="UniProtKB-SubCell"/>
</dbReference>
<feature type="compositionally biased region" description="Basic and acidic residues" evidence="6">
    <location>
        <begin position="538"/>
        <end position="547"/>
    </location>
</feature>
<organism evidence="9 10">
    <name type="scientific">Meloidogyne hapla</name>
    <name type="common">Root-knot nematode worm</name>
    <dbReference type="NCBI Taxonomy" id="6305"/>
    <lineage>
        <taxon>Eukaryota</taxon>
        <taxon>Metazoa</taxon>
        <taxon>Ecdysozoa</taxon>
        <taxon>Nematoda</taxon>
        <taxon>Chromadorea</taxon>
        <taxon>Rhabditida</taxon>
        <taxon>Tylenchina</taxon>
        <taxon>Tylenchomorpha</taxon>
        <taxon>Tylenchoidea</taxon>
        <taxon>Meloidogynidae</taxon>
        <taxon>Meloidogyninae</taxon>
        <taxon>Meloidogyne</taxon>
    </lineage>
</organism>
<feature type="transmembrane region" description="Helical" evidence="7">
    <location>
        <begin position="101"/>
        <end position="121"/>
    </location>
</feature>
<evidence type="ECO:0000313" key="10">
    <source>
        <dbReference type="WBParaSite" id="MhA1_Contig722.frz3.gene22"/>
    </source>
</evidence>
<dbReference type="PANTHER" id="PTHR47760:SF2">
    <property type="entry name" value="G-PROTEIN COUPLED RECEPTOR B0563.6-RELATED"/>
    <property type="match status" value="1"/>
</dbReference>